<reference evidence="2" key="1">
    <citation type="submission" date="2022-12" db="EMBL/GenBank/DDBJ databases">
        <authorList>
            <person name="Petersen C."/>
        </authorList>
    </citation>
    <scope>NUCLEOTIDE SEQUENCE</scope>
    <source>
        <strain evidence="2">IBT 29677</strain>
    </source>
</reference>
<dbReference type="Proteomes" id="UP001147747">
    <property type="component" value="Unassembled WGS sequence"/>
</dbReference>
<feature type="region of interest" description="Disordered" evidence="1">
    <location>
        <begin position="34"/>
        <end position="94"/>
    </location>
</feature>
<gene>
    <name evidence="2" type="ORF">N7509_007072</name>
</gene>
<feature type="compositionally biased region" description="Basic and acidic residues" evidence="1">
    <location>
        <begin position="34"/>
        <end position="79"/>
    </location>
</feature>
<dbReference type="OrthoDB" id="5053672at2759"/>
<dbReference type="EMBL" id="JAPZBU010000008">
    <property type="protein sequence ID" value="KAJ5391582.1"/>
    <property type="molecule type" value="Genomic_DNA"/>
</dbReference>
<dbReference type="RefSeq" id="XP_056487260.1">
    <property type="nucleotide sequence ID" value="XM_056631709.1"/>
</dbReference>
<dbReference type="GeneID" id="81370689"/>
<evidence type="ECO:0000313" key="3">
    <source>
        <dbReference type="Proteomes" id="UP001147747"/>
    </source>
</evidence>
<evidence type="ECO:0000313" key="2">
    <source>
        <dbReference type="EMBL" id="KAJ5391582.1"/>
    </source>
</evidence>
<evidence type="ECO:0000256" key="1">
    <source>
        <dbReference type="SAM" id="MobiDB-lite"/>
    </source>
</evidence>
<protein>
    <submittedName>
        <fullName evidence="2">Uncharacterized protein</fullName>
    </submittedName>
</protein>
<organism evidence="2 3">
    <name type="scientific">Penicillium cosmopolitanum</name>
    <dbReference type="NCBI Taxonomy" id="1131564"/>
    <lineage>
        <taxon>Eukaryota</taxon>
        <taxon>Fungi</taxon>
        <taxon>Dikarya</taxon>
        <taxon>Ascomycota</taxon>
        <taxon>Pezizomycotina</taxon>
        <taxon>Eurotiomycetes</taxon>
        <taxon>Eurotiomycetidae</taxon>
        <taxon>Eurotiales</taxon>
        <taxon>Aspergillaceae</taxon>
        <taxon>Penicillium</taxon>
    </lineage>
</organism>
<comment type="caution">
    <text evidence="2">The sequence shown here is derived from an EMBL/GenBank/DDBJ whole genome shotgun (WGS) entry which is preliminary data.</text>
</comment>
<name>A0A9X0B817_9EURO</name>
<accession>A0A9X0B817</accession>
<sequence length="152" mass="18219">MGWNAVSVQEGVSRHIFEEKKELQIEELKKIMLEEMNRRKQVEKKRAEDGKRRVEEEKKRAEEGKKKAEEEKKKAEEEKRRRHRQHEQRLANNLDTLMRETGNNISSIPTPTRSPVGSYDVYCEELEGQWKEHDFIIDVEKNGYTWAFRSFL</sequence>
<proteinExistence type="predicted"/>
<keyword evidence="3" id="KW-1185">Reference proteome</keyword>
<dbReference type="AlphaFoldDB" id="A0A9X0B817"/>
<reference evidence="2" key="2">
    <citation type="journal article" date="2023" name="IMA Fungus">
        <title>Comparative genomic study of the Penicillium genus elucidates a diverse pangenome and 15 lateral gene transfer events.</title>
        <authorList>
            <person name="Petersen C."/>
            <person name="Sorensen T."/>
            <person name="Nielsen M.R."/>
            <person name="Sondergaard T.E."/>
            <person name="Sorensen J.L."/>
            <person name="Fitzpatrick D.A."/>
            <person name="Frisvad J.C."/>
            <person name="Nielsen K.L."/>
        </authorList>
    </citation>
    <scope>NUCLEOTIDE SEQUENCE</scope>
    <source>
        <strain evidence="2">IBT 29677</strain>
    </source>
</reference>